<evidence type="ECO:0000256" key="15">
    <source>
        <dbReference type="ARBA" id="ARBA00061065"/>
    </source>
</evidence>
<keyword evidence="6" id="KW-0288">FMN</keyword>
<keyword evidence="21" id="KW-0670">Pyruvate</keyword>
<evidence type="ECO:0000256" key="10">
    <source>
        <dbReference type="ARBA" id="ARBA00022982"/>
    </source>
</evidence>
<keyword evidence="10" id="KW-0249">Electron transport</keyword>
<evidence type="ECO:0000259" key="18">
    <source>
        <dbReference type="PROSITE" id="PS50902"/>
    </source>
</evidence>
<dbReference type="FunFam" id="3.30.70.20:FF:000022">
    <property type="entry name" value="Pyruvate:ferredoxin (Flavodoxin) oxidoreductase"/>
    <property type="match status" value="1"/>
</dbReference>
<feature type="domain" description="FAD-binding FR-type" evidence="20">
    <location>
        <begin position="1432"/>
        <end position="1675"/>
    </location>
</feature>
<feature type="domain" description="4Fe-4S ferredoxin-type" evidence="19">
    <location>
        <begin position="739"/>
        <end position="768"/>
    </location>
</feature>
<dbReference type="InterPro" id="IPR003097">
    <property type="entry name" value="CysJ-like_FAD-binding"/>
</dbReference>
<dbReference type="Gene3D" id="3.40.920.10">
    <property type="entry name" value="Pyruvate-ferredoxin oxidoreductase, PFOR, domain III"/>
    <property type="match status" value="1"/>
</dbReference>
<dbReference type="PRINTS" id="PR00369">
    <property type="entry name" value="FLAVODOXIN"/>
</dbReference>
<dbReference type="InterPro" id="IPR019456">
    <property type="entry name" value="Pyrv-flavodox_OxRtase_EKR"/>
</dbReference>
<dbReference type="Gene3D" id="3.40.50.80">
    <property type="entry name" value="Nucleotide-binding domain of ferredoxin-NADP reductase (FNR) module"/>
    <property type="match status" value="1"/>
</dbReference>
<comment type="cofactor">
    <cofactor evidence="2">
        <name>FAD</name>
        <dbReference type="ChEBI" id="CHEBI:57692"/>
    </cofactor>
</comment>
<dbReference type="Pfam" id="PF00258">
    <property type="entry name" value="Flavodoxin_1"/>
    <property type="match status" value="1"/>
</dbReference>
<dbReference type="InterPro" id="IPR009014">
    <property type="entry name" value="Transketo_C/PFOR_II"/>
</dbReference>
<dbReference type="GO" id="GO:0051539">
    <property type="term" value="F:4 iron, 4 sulfur cluster binding"/>
    <property type="evidence" value="ECO:0007669"/>
    <property type="project" value="UniProtKB-KW"/>
</dbReference>
<dbReference type="Gene3D" id="2.40.30.10">
    <property type="entry name" value="Translation factors"/>
    <property type="match status" value="1"/>
</dbReference>
<dbReference type="InterPro" id="IPR029061">
    <property type="entry name" value="THDP-binding"/>
</dbReference>
<dbReference type="OrthoDB" id="1688044at2759"/>
<dbReference type="InterPro" id="IPR017896">
    <property type="entry name" value="4Fe4S_Fe-S-bd"/>
</dbReference>
<dbReference type="FunFam" id="3.40.50.920:FF:000007">
    <property type="entry name" value="Pyruvate:ferredoxin (Flavodoxin) oxidoreductase"/>
    <property type="match status" value="1"/>
</dbReference>
<dbReference type="Pfam" id="PF01855">
    <property type="entry name" value="POR_N"/>
    <property type="match status" value="1"/>
</dbReference>
<proteinExistence type="inferred from homology"/>
<dbReference type="OMA" id="NDDINHT"/>
<evidence type="ECO:0000313" key="21">
    <source>
        <dbReference type="EMBL" id="EER03433.1"/>
    </source>
</evidence>
<dbReference type="EC" id="1.2.1.51" evidence="16"/>
<evidence type="ECO:0000256" key="5">
    <source>
        <dbReference type="ARBA" id="ARBA00022630"/>
    </source>
</evidence>
<dbReference type="Pfam" id="PF17147">
    <property type="entry name" value="PFOR_II"/>
    <property type="match status" value="1"/>
</dbReference>
<keyword evidence="4" id="KW-0004">4Fe-4S</keyword>
<dbReference type="Pfam" id="PF10371">
    <property type="entry name" value="EKR"/>
    <property type="match status" value="1"/>
</dbReference>
<dbReference type="Pfam" id="PF00667">
    <property type="entry name" value="FAD_binding_1"/>
    <property type="match status" value="1"/>
</dbReference>
<evidence type="ECO:0000256" key="17">
    <source>
        <dbReference type="ARBA" id="ARBA00076877"/>
    </source>
</evidence>
<dbReference type="InterPro" id="IPR001709">
    <property type="entry name" value="Flavoprot_Pyr_Nucl_cyt_Rdtase"/>
</dbReference>
<dbReference type="Gene3D" id="1.20.990.10">
    <property type="entry name" value="NADPH-cytochrome p450 Reductase, Chain A, domain 3"/>
    <property type="match status" value="1"/>
</dbReference>
<evidence type="ECO:0000256" key="12">
    <source>
        <dbReference type="ARBA" id="ARBA00023004"/>
    </source>
</evidence>
<sequence>MLSSRSLLPSTRIVAAAASATRMSKQAFASVSGAAANSSSVESYTKLVHPAPKELKEFPQKQLPYDGCTAAAYVAYAWSEQAMIYPITPATPMGDVMANWAGQGRKNLFGSVPRVTQMQSEGGAAGAVHGVLDVGGLGTTFTSSQGLLLMIPNMYIIAGALNPCVFHVAARAISKHALCIFGDHTDVMGTRQTGWAQLSGHSVQASMDMALVAHIATLRSSVPFVNFFDGFRTSHEINKINIIPYEAMDQLVPWPELAAYRSRGLNPNKPHSRGLGQFADTFFQNSEAVNKYYDSTPGIVQNVMDEVAQVTGRHYKNFFYYGHPQAEYVTVIMGSGSSTMEETVNYMNARGEKVGIVRVHLYRPWDAKAFVSSLPPSVKRLAVLDRTKEQTAIGEPLFLDVAATLQSIGSTLKVIGGRYGLGSKEFTPAMAEAVFENLKQPRPVENFSVGIEDDVTHRSIKVGPEPDVSAPGTRQCLFWGMGSDGTVSANKSAIKLIADNTDQYVQAYFAYDSKKSGGCTISHLRFGPEKIESPYAIMNADYIAVSQRTWPHKFPRVIVETLKPGGIAVFNSASKTAEEFLAEMPEAVINQLGEKEAHIYTIDASKVARENGLGRHTNNVLAAVFFKLADIIPYESAEKLLKDAMKKAYSAKGEDLVQRNYKGVDAAIANLVEIQYDPKVFSTYSKPEDVDPTRPAFCTDLMDRLNALEGNNLPVSSFDPRGHYPPATTQYEKRGVALTIPIVDMDKCTQCNKCSAICPHAAIRPFLISQLEADVAPKAFDMRMAKGGNDVAGMMYRIQVAPEDCTGCEACSWACPDNALTMTPLEDVVEVQRPNWSFAISLPSRGYMVDRHTLKGSQFQQPMLEFSGACEGCGETPYAKLVTQLFGERMVIANASGCSSVWAGTAAFNPLAVNDKGQGPAWGRSLFEDAAEYGLGMARAVQERRLNLKEKVQELVDDEEYKALLSPELDNACHEWLEKYNDSVICQELSGEIPGMLENTSALREVPLVQEILSMRDLFPKVSQWVWGGDGWAYDIGFGGLDHVLASQTDLNVLVMDTEGYSNTGGQVSKSTNLGAVQKFAPTGYRRAKKDLGAIAIAYGDVYVASIAIGANYAQSVKALVEAEAFPGPSLVLCYSPCIEHKILYPRGLSRLAEEMKKAVDSGYWTLYRYNPAMVPQGHNPFTLDSKHLSIDVAQFTKLENRFEILKRTHPEVAEQLKASLQQWTRERLENYKWMEKRGAPSEDAAGPALDILVGSDTGTTTELASRFAGLCRSRQFNVAVHELDEITPESLRAMSNVVVLCSTAGEGDFPNNAHAFWEGLSDPELEEGFLASTKFSVFGLGDTGYKHFNAAAKNIEKRLLELGAVKSQDIGLGDDKDDDKYETAFESWLPDFWKIQNAPESPDELEIPEPIVELEVVAKDLVCQYQRVRPPKTKTITLTQNERITALDYDRIIRHLIFDVRGVDFSYLLGDALTIYPDNDPALVEDFLHWYKVDQTQWYHVRGTRDLDPRRAASYRHPMTAKQIFGEVVDITGRPNKFFYKQLAKFAVDEEERKALELIVADTAEGNAAYSALSSECVNYIDVLKKFPSAHPPLEHLMSLVPCIKPRLYSIASSQRFVNDKVELVIVVNDWKTPSGATKRGLCTNYIDRLATDNKEDLTYKVVVSVTPGTFNLPPTLMEPYVMTGLGTGLAPFRAFIQERAFFKNLGYQTGPMWLFYGCRYRAKDYILGHELEKWAEEGVITHLKPAFSRDQKEKVYVQHKMLESKNDLYEDLINKGGYFYLCGQAGQLEIDVRNAILTAIKEGGKMSAEEAQKVFDKFEEEGRYCLELY</sequence>
<dbReference type="SMART" id="SM00890">
    <property type="entry name" value="EKR"/>
    <property type="match status" value="1"/>
</dbReference>
<keyword evidence="22" id="KW-1185">Reference proteome</keyword>
<dbReference type="InterPro" id="IPR033412">
    <property type="entry name" value="PFOR_II"/>
</dbReference>
<evidence type="ECO:0000256" key="14">
    <source>
        <dbReference type="ARBA" id="ARBA00053024"/>
    </source>
</evidence>
<dbReference type="GO" id="GO:0005506">
    <property type="term" value="F:iron ion binding"/>
    <property type="evidence" value="ECO:0007669"/>
    <property type="project" value="InterPro"/>
</dbReference>
<dbReference type="PROSITE" id="PS50902">
    <property type="entry name" value="FLAVODOXIN_LIKE"/>
    <property type="match status" value="1"/>
</dbReference>
<keyword evidence="7" id="KW-0479">Metal-binding</keyword>
<evidence type="ECO:0000256" key="6">
    <source>
        <dbReference type="ARBA" id="ARBA00022643"/>
    </source>
</evidence>
<dbReference type="SUPFAM" id="SSF53323">
    <property type="entry name" value="Pyruvate-ferredoxin oxidoreductase, PFOR, domain III"/>
    <property type="match status" value="1"/>
</dbReference>
<dbReference type="InterPro" id="IPR023173">
    <property type="entry name" value="NADPH_Cyt_P450_Rdtase_alpha"/>
</dbReference>
<evidence type="ECO:0000256" key="9">
    <source>
        <dbReference type="ARBA" id="ARBA00022857"/>
    </source>
</evidence>
<dbReference type="InParanoid" id="C5LIN0"/>
<dbReference type="PROSITE" id="PS51379">
    <property type="entry name" value="4FE4S_FER_2"/>
    <property type="match status" value="2"/>
</dbReference>
<dbReference type="FunFam" id="3.40.50.970:FF:000012">
    <property type="entry name" value="Pyruvate:ferredoxin (Flavodoxin) oxidoreductase"/>
    <property type="match status" value="1"/>
</dbReference>
<dbReference type="InterPro" id="IPR001433">
    <property type="entry name" value="OxRdtase_FAD/NAD-bd"/>
</dbReference>
<comment type="catalytic activity">
    <reaction evidence="14">
        <text>pyruvate + NADP(+) + CoA = acetyl-CoA + CO2 + NADPH</text>
        <dbReference type="Rhea" id="RHEA:17425"/>
        <dbReference type="ChEBI" id="CHEBI:15361"/>
        <dbReference type="ChEBI" id="CHEBI:16526"/>
        <dbReference type="ChEBI" id="CHEBI:57287"/>
        <dbReference type="ChEBI" id="CHEBI:57288"/>
        <dbReference type="ChEBI" id="CHEBI:57783"/>
        <dbReference type="ChEBI" id="CHEBI:58349"/>
        <dbReference type="EC" id="1.2.1.51"/>
    </reaction>
</comment>
<dbReference type="PROSITE" id="PS51384">
    <property type="entry name" value="FAD_FR"/>
    <property type="match status" value="1"/>
</dbReference>
<dbReference type="Gene3D" id="3.40.50.970">
    <property type="match status" value="2"/>
</dbReference>
<dbReference type="InterPro" id="IPR017938">
    <property type="entry name" value="Riboflavin_synthase-like_b-brl"/>
</dbReference>
<evidence type="ECO:0000256" key="1">
    <source>
        <dbReference type="ARBA" id="ARBA00001917"/>
    </source>
</evidence>
<keyword evidence="8" id="KW-0274">FAD</keyword>
<dbReference type="PANTHER" id="PTHR32154">
    <property type="entry name" value="PYRUVATE-FLAVODOXIN OXIDOREDUCTASE-RELATED"/>
    <property type="match status" value="1"/>
</dbReference>
<dbReference type="InterPro" id="IPR019752">
    <property type="entry name" value="Pyrv/ketoisovalerate_OxRed_cat"/>
</dbReference>
<dbReference type="InterPro" id="IPR029039">
    <property type="entry name" value="Flavoprotein-like_sf"/>
</dbReference>
<dbReference type="Proteomes" id="UP000007800">
    <property type="component" value="Unassembled WGS sequence"/>
</dbReference>
<dbReference type="GO" id="GO:0006979">
    <property type="term" value="P:response to oxidative stress"/>
    <property type="evidence" value="ECO:0007669"/>
    <property type="project" value="TreeGrafter"/>
</dbReference>
<accession>C5LIN0</accession>
<keyword evidence="9" id="KW-0521">NADP</keyword>
<evidence type="ECO:0000256" key="7">
    <source>
        <dbReference type="ARBA" id="ARBA00022723"/>
    </source>
</evidence>
<dbReference type="GO" id="GO:0010181">
    <property type="term" value="F:FMN binding"/>
    <property type="evidence" value="ECO:0007669"/>
    <property type="project" value="InterPro"/>
</dbReference>
<evidence type="ECO:0000256" key="11">
    <source>
        <dbReference type="ARBA" id="ARBA00023002"/>
    </source>
</evidence>
<evidence type="ECO:0000256" key="16">
    <source>
        <dbReference type="ARBA" id="ARBA00067011"/>
    </source>
</evidence>
<protein>
    <recommendedName>
        <fullName evidence="16">pyruvate dehydrogenase (NADP(+))</fullName>
        <ecNumber evidence="16">1.2.1.51</ecNumber>
    </recommendedName>
    <alternativeName>
        <fullName evidence="17">Pyruvate:NADP(+) oxidoreductase</fullName>
    </alternativeName>
</protein>
<dbReference type="Gene3D" id="3.40.50.920">
    <property type="match status" value="1"/>
</dbReference>
<dbReference type="PANTHER" id="PTHR32154:SF0">
    <property type="entry name" value="PYRUVATE-FLAVODOXIN OXIDOREDUCTASE-RELATED"/>
    <property type="match status" value="1"/>
</dbReference>
<dbReference type="CDD" id="cd07034">
    <property type="entry name" value="TPP_PYR_PFOR_IOR-alpha_like"/>
    <property type="match status" value="1"/>
</dbReference>
<name>C5LIN0_PERM5</name>
<evidence type="ECO:0000259" key="20">
    <source>
        <dbReference type="PROSITE" id="PS51384"/>
    </source>
</evidence>
<dbReference type="RefSeq" id="XP_002771617.1">
    <property type="nucleotide sequence ID" value="XM_002771571.1"/>
</dbReference>
<dbReference type="SUPFAM" id="SSF63380">
    <property type="entry name" value="Riboflavin synthase domain-like"/>
    <property type="match status" value="1"/>
</dbReference>
<keyword evidence="11" id="KW-0560">Oxidoreductase</keyword>
<organism evidence="22">
    <name type="scientific">Perkinsus marinus (strain ATCC 50983 / TXsc)</name>
    <dbReference type="NCBI Taxonomy" id="423536"/>
    <lineage>
        <taxon>Eukaryota</taxon>
        <taxon>Sar</taxon>
        <taxon>Alveolata</taxon>
        <taxon>Perkinsozoa</taxon>
        <taxon>Perkinsea</taxon>
        <taxon>Perkinsida</taxon>
        <taxon>Perkinsidae</taxon>
        <taxon>Perkinsus</taxon>
    </lineage>
</organism>
<dbReference type="InterPro" id="IPR039261">
    <property type="entry name" value="FNR_nucleotide-bd"/>
</dbReference>
<dbReference type="SUPFAM" id="SSF52922">
    <property type="entry name" value="TK C-terminal domain-like"/>
    <property type="match status" value="1"/>
</dbReference>
<gene>
    <name evidence="21" type="ORF">Pmar_PMAR014650</name>
</gene>
<dbReference type="Pfam" id="PF13237">
    <property type="entry name" value="Fer4_10"/>
    <property type="match status" value="1"/>
</dbReference>
<dbReference type="InterPro" id="IPR017900">
    <property type="entry name" value="4Fe4S_Fe_S_CS"/>
</dbReference>
<keyword evidence="3" id="KW-0813">Transport</keyword>
<dbReference type="InterPro" id="IPR002869">
    <property type="entry name" value="Pyrv_flavodox_OxRed_cen"/>
</dbReference>
<keyword evidence="12" id="KW-0408">Iron</keyword>
<dbReference type="InterPro" id="IPR002880">
    <property type="entry name" value="Pyrv_Fd/Flavodoxin_OxRdtase_N"/>
</dbReference>
<dbReference type="InterPro" id="IPR037112">
    <property type="entry name" value="Pyrv-flavodox_OxR_EKR_sf"/>
</dbReference>
<feature type="domain" description="Flavodoxin-like" evidence="18">
    <location>
        <begin position="1250"/>
        <end position="1394"/>
    </location>
</feature>
<evidence type="ECO:0000313" key="22">
    <source>
        <dbReference type="Proteomes" id="UP000007800"/>
    </source>
</evidence>
<dbReference type="GO" id="GO:0050243">
    <property type="term" value="F:pyruvate dehydrogenase (NADP+) activity"/>
    <property type="evidence" value="ECO:0007669"/>
    <property type="project" value="UniProtKB-EC"/>
</dbReference>
<keyword evidence="5" id="KW-0285">Flavoprotein</keyword>
<dbReference type="SUPFAM" id="SSF52343">
    <property type="entry name" value="Ferredoxin reductase-like, C-terminal NADP-linked domain"/>
    <property type="match status" value="1"/>
</dbReference>
<evidence type="ECO:0000259" key="19">
    <source>
        <dbReference type="PROSITE" id="PS51379"/>
    </source>
</evidence>
<dbReference type="FunFam" id="3.40.50.970:FF:000041">
    <property type="entry name" value="Pyruvate:ferredoxin (Flavodoxin) oxidoreductase"/>
    <property type="match status" value="1"/>
</dbReference>
<keyword evidence="13" id="KW-0411">Iron-sulfur</keyword>
<dbReference type="GO" id="GO:0022900">
    <property type="term" value="P:electron transport chain"/>
    <property type="evidence" value="ECO:0007669"/>
    <property type="project" value="InterPro"/>
</dbReference>
<dbReference type="SUPFAM" id="SSF54862">
    <property type="entry name" value="4Fe-4S ferredoxins"/>
    <property type="match status" value="1"/>
</dbReference>
<dbReference type="InterPro" id="IPR011895">
    <property type="entry name" value="Pyrv_flavodox_OxRed"/>
</dbReference>
<dbReference type="NCBIfam" id="TIGR02176">
    <property type="entry name" value="pyruv_ox_red"/>
    <property type="match status" value="1"/>
</dbReference>
<dbReference type="FunFam" id="3.40.50.80:FF:000001">
    <property type="entry name" value="NADPH--cytochrome P450 reductase 1"/>
    <property type="match status" value="1"/>
</dbReference>
<dbReference type="EMBL" id="GG682243">
    <property type="protein sequence ID" value="EER03433.1"/>
    <property type="molecule type" value="Genomic_DNA"/>
</dbReference>
<evidence type="ECO:0000256" key="4">
    <source>
        <dbReference type="ARBA" id="ARBA00022485"/>
    </source>
</evidence>
<evidence type="ECO:0000256" key="8">
    <source>
        <dbReference type="ARBA" id="ARBA00022827"/>
    </source>
</evidence>
<dbReference type="InterPro" id="IPR017927">
    <property type="entry name" value="FAD-bd_FR_type"/>
</dbReference>
<evidence type="ECO:0000256" key="3">
    <source>
        <dbReference type="ARBA" id="ARBA00022448"/>
    </source>
</evidence>
<dbReference type="Gene3D" id="3.40.50.360">
    <property type="match status" value="1"/>
</dbReference>
<dbReference type="InterPro" id="IPR050722">
    <property type="entry name" value="Pyruvate:ferred/Flavod_OxRd"/>
</dbReference>
<dbReference type="GeneID" id="9047742"/>
<dbReference type="PROSITE" id="PS00198">
    <property type="entry name" value="4FE4S_FER_1"/>
    <property type="match status" value="1"/>
</dbReference>
<evidence type="ECO:0000256" key="13">
    <source>
        <dbReference type="ARBA" id="ARBA00023014"/>
    </source>
</evidence>
<dbReference type="Pfam" id="PF00175">
    <property type="entry name" value="NAD_binding_1"/>
    <property type="match status" value="1"/>
</dbReference>
<dbReference type="Gene3D" id="4.10.780.10">
    <property type="entry name" value="Pyruvate-flavodoxin oxidoreductase, EKR domain"/>
    <property type="match status" value="1"/>
</dbReference>
<dbReference type="PRINTS" id="PR00371">
    <property type="entry name" value="FPNCR"/>
</dbReference>
<dbReference type="Pfam" id="PF01558">
    <property type="entry name" value="POR"/>
    <property type="match status" value="1"/>
</dbReference>
<evidence type="ECO:0000256" key="2">
    <source>
        <dbReference type="ARBA" id="ARBA00001974"/>
    </source>
</evidence>
<feature type="domain" description="4Fe-4S ferredoxin-type" evidence="19">
    <location>
        <begin position="796"/>
        <end position="825"/>
    </location>
</feature>
<dbReference type="InterPro" id="IPR008254">
    <property type="entry name" value="Flavodoxin/NO_synth"/>
</dbReference>
<dbReference type="CDD" id="cd03377">
    <property type="entry name" value="TPP_PFOR_PNO"/>
    <property type="match status" value="1"/>
</dbReference>
<comment type="cofactor">
    <cofactor evidence="1">
        <name>FMN</name>
        <dbReference type="ChEBI" id="CHEBI:58210"/>
    </cofactor>
</comment>
<comment type="similarity">
    <text evidence="15">In the N-terminal section; belongs to the pyruvate:ferredoxin/flavodoxin oxidoreductase family.</text>
</comment>
<dbReference type="InterPro" id="IPR001094">
    <property type="entry name" value="Flavdoxin-like"/>
</dbReference>
<dbReference type="SUPFAM" id="SSF52218">
    <property type="entry name" value="Flavoproteins"/>
    <property type="match status" value="1"/>
</dbReference>
<dbReference type="Gene3D" id="3.30.70.20">
    <property type="match status" value="1"/>
</dbReference>
<reference evidence="21 22" key="1">
    <citation type="submission" date="2008-07" db="EMBL/GenBank/DDBJ databases">
        <authorList>
            <person name="El-Sayed N."/>
            <person name="Caler E."/>
            <person name="Inman J."/>
            <person name="Amedeo P."/>
            <person name="Hass B."/>
            <person name="Wortman J."/>
        </authorList>
    </citation>
    <scope>NUCLEOTIDE SEQUENCE [LARGE SCALE GENOMIC DNA]</scope>
    <source>
        <strain evidence="22">ATCC 50983 / TXsc</strain>
    </source>
</reference>
<dbReference type="SUPFAM" id="SSF52518">
    <property type="entry name" value="Thiamin diphosphate-binding fold (THDP-binding)"/>
    <property type="match status" value="2"/>
</dbReference>